<dbReference type="AlphaFoldDB" id="A0A5C8ZBS3"/>
<gene>
    <name evidence="2" type="ORF">FMM08_14785</name>
</gene>
<keyword evidence="1" id="KW-0732">Signal</keyword>
<accession>A0A5C8ZBS3</accession>
<name>A0A5C8ZBS3_9ACTN</name>
<comment type="caution">
    <text evidence="2">The sequence shown here is derived from an EMBL/GenBank/DDBJ whole genome shotgun (WGS) entry which is preliminary data.</text>
</comment>
<dbReference type="PROSITE" id="PS51257">
    <property type="entry name" value="PROKAR_LIPOPROTEIN"/>
    <property type="match status" value="1"/>
</dbReference>
<dbReference type="EMBL" id="VKAC01000008">
    <property type="protein sequence ID" value="TXR55555.1"/>
    <property type="molecule type" value="Genomic_DNA"/>
</dbReference>
<keyword evidence="3" id="KW-1185">Reference proteome</keyword>
<evidence type="ECO:0008006" key="4">
    <source>
        <dbReference type="Google" id="ProtNLM"/>
    </source>
</evidence>
<evidence type="ECO:0000313" key="2">
    <source>
        <dbReference type="EMBL" id="TXR55555.1"/>
    </source>
</evidence>
<feature type="chain" id="PRO_5038853159" description="Secreted protein" evidence="1">
    <location>
        <begin position="22"/>
        <end position="240"/>
    </location>
</feature>
<proteinExistence type="predicted"/>
<dbReference type="OrthoDB" id="3692307at2"/>
<reference evidence="2 3" key="1">
    <citation type="submission" date="2019-07" db="EMBL/GenBank/DDBJ databases">
        <title>Quadrisphaera sp. strain DD2A genome sequencing and assembly.</title>
        <authorList>
            <person name="Kim I."/>
        </authorList>
    </citation>
    <scope>NUCLEOTIDE SEQUENCE [LARGE SCALE GENOMIC DNA]</scope>
    <source>
        <strain evidence="2 3">DD2A</strain>
    </source>
</reference>
<sequence length="240" mass="24862">MLRRLLAGATTAVTLAGALCACGGSGPFGLPLACTAIGNAEGVHVDFTTAVPFEGGDYYAEVSVPSAGASHTNGFAGNDEYSLYSGVQADLDDEPTRVDVQVTTERGEVADRASTTTPQLFQPNGAGCDGDNYSISLRATRDGQLLPRDPDEAVIDDLGRISVAVSTGCGVNEVTDGYSSYARVGGLLSDGAGHAPADWNTPYQRGWAAIDGDTLVFSDERGHRETFRRVPDGQAPAPCG</sequence>
<dbReference type="Proteomes" id="UP000321234">
    <property type="component" value="Unassembled WGS sequence"/>
</dbReference>
<dbReference type="RefSeq" id="WP_147927131.1">
    <property type="nucleotide sequence ID" value="NZ_VKAC01000008.1"/>
</dbReference>
<evidence type="ECO:0000313" key="3">
    <source>
        <dbReference type="Proteomes" id="UP000321234"/>
    </source>
</evidence>
<feature type="signal peptide" evidence="1">
    <location>
        <begin position="1"/>
        <end position="21"/>
    </location>
</feature>
<evidence type="ECO:0000256" key="1">
    <source>
        <dbReference type="SAM" id="SignalP"/>
    </source>
</evidence>
<organism evidence="2 3">
    <name type="scientific">Quadrisphaera setariae</name>
    <dbReference type="NCBI Taxonomy" id="2593304"/>
    <lineage>
        <taxon>Bacteria</taxon>
        <taxon>Bacillati</taxon>
        <taxon>Actinomycetota</taxon>
        <taxon>Actinomycetes</taxon>
        <taxon>Kineosporiales</taxon>
        <taxon>Kineosporiaceae</taxon>
        <taxon>Quadrisphaera</taxon>
    </lineage>
</organism>
<protein>
    <recommendedName>
        <fullName evidence="4">Secreted protein</fullName>
    </recommendedName>
</protein>